<dbReference type="EMBL" id="JAGFMF010012293">
    <property type="protein sequence ID" value="KAG8504409.1"/>
    <property type="molecule type" value="Genomic_DNA"/>
</dbReference>
<evidence type="ECO:0000313" key="10">
    <source>
        <dbReference type="EMBL" id="KAG8504409.1"/>
    </source>
</evidence>
<dbReference type="PANTHER" id="PTHR46393:SF7">
    <property type="entry name" value="COMPLEMENT C2"/>
    <property type="match status" value="1"/>
</dbReference>
<comment type="caution">
    <text evidence="6">Lacks conserved residue(s) required for the propagation of feature annotation.</text>
</comment>
<evidence type="ECO:0000256" key="2">
    <source>
        <dbReference type="ARBA" id="ARBA00022729"/>
    </source>
</evidence>
<dbReference type="Gene3D" id="2.10.70.10">
    <property type="entry name" value="Complement Module, domain 1"/>
    <property type="match status" value="2"/>
</dbReference>
<organism evidence="10 11">
    <name type="scientific">Galemys pyrenaicus</name>
    <name type="common">Iberian desman</name>
    <name type="synonym">Pyrenean desman</name>
    <dbReference type="NCBI Taxonomy" id="202257"/>
    <lineage>
        <taxon>Eukaryota</taxon>
        <taxon>Metazoa</taxon>
        <taxon>Chordata</taxon>
        <taxon>Craniata</taxon>
        <taxon>Vertebrata</taxon>
        <taxon>Euteleostomi</taxon>
        <taxon>Mammalia</taxon>
        <taxon>Eutheria</taxon>
        <taxon>Laurasiatheria</taxon>
        <taxon>Eulipotyphla</taxon>
        <taxon>Talpidae</taxon>
        <taxon>Galemys</taxon>
    </lineage>
</organism>
<evidence type="ECO:0000256" key="8">
    <source>
        <dbReference type="SAM" id="SignalP"/>
    </source>
</evidence>
<keyword evidence="2 8" id="KW-0732">Signal</keyword>
<dbReference type="SMART" id="SM00032">
    <property type="entry name" value="CCP"/>
    <property type="match status" value="2"/>
</dbReference>
<feature type="region of interest" description="Disordered" evidence="7">
    <location>
        <begin position="1"/>
        <end position="27"/>
    </location>
</feature>
<dbReference type="OrthoDB" id="6480633at2759"/>
<name>A0A8J6A366_GALPY</name>
<accession>A0A8J6A366</accession>
<reference evidence="10" key="1">
    <citation type="journal article" date="2021" name="Evol. Appl.">
        <title>The genome of the Pyrenean desman and the effects of bottlenecks and inbreeding on the genomic landscape of an endangered species.</title>
        <authorList>
            <person name="Escoda L."/>
            <person name="Castresana J."/>
        </authorList>
    </citation>
    <scope>NUCLEOTIDE SEQUENCE</scope>
    <source>
        <strain evidence="10">IBE-C5619</strain>
    </source>
</reference>
<feature type="disulfide bond" evidence="6">
    <location>
        <begin position="142"/>
        <end position="169"/>
    </location>
</feature>
<evidence type="ECO:0000256" key="5">
    <source>
        <dbReference type="ARBA" id="ARBA00023180"/>
    </source>
</evidence>
<dbReference type="PROSITE" id="PS50923">
    <property type="entry name" value="SUSHI"/>
    <property type="match status" value="2"/>
</dbReference>
<dbReference type="AlphaFoldDB" id="A0A8J6A366"/>
<dbReference type="SUPFAM" id="SSF57535">
    <property type="entry name" value="Complement control module/SCR domain"/>
    <property type="match status" value="2"/>
</dbReference>
<comment type="caution">
    <text evidence="10">The sequence shown here is derived from an EMBL/GenBank/DDBJ whole genome shotgun (WGS) entry which is preliminary data.</text>
</comment>
<feature type="chain" id="PRO_5035161191" evidence="8">
    <location>
        <begin position="51"/>
        <end position="223"/>
    </location>
</feature>
<keyword evidence="1 6" id="KW-0768">Sushi</keyword>
<dbReference type="InterPro" id="IPR035976">
    <property type="entry name" value="Sushi/SCR/CCP_sf"/>
</dbReference>
<evidence type="ECO:0000259" key="9">
    <source>
        <dbReference type="PROSITE" id="PS50923"/>
    </source>
</evidence>
<evidence type="ECO:0000256" key="4">
    <source>
        <dbReference type="ARBA" id="ARBA00023157"/>
    </source>
</evidence>
<evidence type="ECO:0000256" key="7">
    <source>
        <dbReference type="SAM" id="MobiDB-lite"/>
    </source>
</evidence>
<feature type="signal peptide" evidence="8">
    <location>
        <begin position="1"/>
        <end position="50"/>
    </location>
</feature>
<protein>
    <submittedName>
        <fullName evidence="10">C4b-binding protein beta chain</fullName>
    </submittedName>
</protein>
<gene>
    <name evidence="10" type="ORF">J0S82_018797</name>
</gene>
<keyword evidence="4 6" id="KW-1015">Disulfide bond</keyword>
<sequence>MSPASRCPASPQRRTGPESRSLGPAPAAGPMLPRPVWVLAALWLLAAADACPAPAVHCPEPAPVDYSILVVEEAEGRLVVTFLCVSGYHLVGEKTLLCDGTGRWSAPAPTCRAGHCPDPAPENGESSPPGPAHVNDTVTFLCAEGLVLRGSGWSQCREDHAWRPPPPICHSGECTRPPVPPASSPSQLARLLQGRCRESASRCLEVFTWKIRKTEPPRRAGRV</sequence>
<dbReference type="InterPro" id="IPR000436">
    <property type="entry name" value="Sushi_SCR_CCP_dom"/>
</dbReference>
<dbReference type="CDD" id="cd00033">
    <property type="entry name" value="CCP"/>
    <property type="match status" value="2"/>
</dbReference>
<feature type="domain" description="Sushi" evidence="9">
    <location>
        <begin position="114"/>
        <end position="171"/>
    </location>
</feature>
<evidence type="ECO:0000256" key="6">
    <source>
        <dbReference type="PROSITE-ProRule" id="PRU00302"/>
    </source>
</evidence>
<evidence type="ECO:0000256" key="1">
    <source>
        <dbReference type="ARBA" id="ARBA00022659"/>
    </source>
</evidence>
<dbReference type="Pfam" id="PF00084">
    <property type="entry name" value="Sushi"/>
    <property type="match status" value="2"/>
</dbReference>
<keyword evidence="11" id="KW-1185">Reference proteome</keyword>
<evidence type="ECO:0000256" key="3">
    <source>
        <dbReference type="ARBA" id="ARBA00022737"/>
    </source>
</evidence>
<dbReference type="Proteomes" id="UP000700334">
    <property type="component" value="Unassembled WGS sequence"/>
</dbReference>
<proteinExistence type="predicted"/>
<feature type="disulfide bond" evidence="6">
    <location>
        <begin position="84"/>
        <end position="111"/>
    </location>
</feature>
<dbReference type="PANTHER" id="PTHR46393">
    <property type="entry name" value="SUSHI DOMAIN-CONTAINING PROTEIN"/>
    <property type="match status" value="1"/>
</dbReference>
<feature type="domain" description="Sushi" evidence="9">
    <location>
        <begin position="56"/>
        <end position="113"/>
    </location>
</feature>
<evidence type="ECO:0000313" key="11">
    <source>
        <dbReference type="Proteomes" id="UP000700334"/>
    </source>
</evidence>
<keyword evidence="3" id="KW-0677">Repeat</keyword>
<keyword evidence="5" id="KW-0325">Glycoprotein</keyword>